<feature type="transmembrane region" description="Helical" evidence="6">
    <location>
        <begin position="16"/>
        <end position="38"/>
    </location>
</feature>
<feature type="transmembrane region" description="Helical" evidence="6">
    <location>
        <begin position="119"/>
        <end position="139"/>
    </location>
</feature>
<dbReference type="RefSeq" id="WP_116756603.1">
    <property type="nucleotide sequence ID" value="NZ_JBHUEX010000001.1"/>
</dbReference>
<keyword evidence="3 6" id="KW-0812">Transmembrane</keyword>
<feature type="transmembrane region" description="Helical" evidence="6">
    <location>
        <begin position="373"/>
        <end position="392"/>
    </location>
</feature>
<proteinExistence type="predicted"/>
<keyword evidence="5 6" id="KW-0472">Membrane</keyword>
<dbReference type="EMBL" id="QEOP01000002">
    <property type="protein sequence ID" value="PVZ94089.1"/>
    <property type="molecule type" value="Genomic_DNA"/>
</dbReference>
<dbReference type="Pfam" id="PF13520">
    <property type="entry name" value="AA_permease_2"/>
    <property type="match status" value="1"/>
</dbReference>
<keyword evidence="2" id="KW-1003">Cell membrane</keyword>
<dbReference type="OrthoDB" id="259687at2"/>
<comment type="subcellular location">
    <subcellularLocation>
        <location evidence="1">Cell membrane</location>
        <topology evidence="1">Multi-pass membrane protein</topology>
    </subcellularLocation>
</comment>
<feature type="transmembrane region" description="Helical" evidence="6">
    <location>
        <begin position="148"/>
        <end position="168"/>
    </location>
</feature>
<evidence type="ECO:0000256" key="6">
    <source>
        <dbReference type="SAM" id="Phobius"/>
    </source>
</evidence>
<organism evidence="7 8">
    <name type="scientific">Amnibacterium flavum</name>
    <dbReference type="NCBI Taxonomy" id="2173173"/>
    <lineage>
        <taxon>Bacteria</taxon>
        <taxon>Bacillati</taxon>
        <taxon>Actinomycetota</taxon>
        <taxon>Actinomycetes</taxon>
        <taxon>Micrococcales</taxon>
        <taxon>Microbacteriaceae</taxon>
        <taxon>Amnibacterium</taxon>
    </lineage>
</organism>
<feature type="transmembrane region" description="Helical" evidence="6">
    <location>
        <begin position="342"/>
        <end position="361"/>
    </location>
</feature>
<accession>A0A2V1HSR8</accession>
<name>A0A2V1HSR8_9MICO</name>
<keyword evidence="4 6" id="KW-1133">Transmembrane helix</keyword>
<feature type="transmembrane region" description="Helical" evidence="6">
    <location>
        <begin position="274"/>
        <end position="296"/>
    </location>
</feature>
<evidence type="ECO:0000313" key="7">
    <source>
        <dbReference type="EMBL" id="PVZ94089.1"/>
    </source>
</evidence>
<sequence>MTGSTPLARRLGTADAVWIGLASMIGAGIFSAFAPAAASAGGALLIALAIAAVVATTNAISSASLAAQYPTSGGTYVYGRERLGPWWGHLAGWSFVIGKTASCAAMALTFAAYAVPQEWQRPAAAVAMLVIGGVSVLGVTRTARVARILVLAVLAVLVFVVASGLGWAGRPSEAGDLVSGGSSVYGVLQAAGLLFFAFAGYARIATLGEEVRDPRRTIPRAILIALGAVLVIYAVVGATLVTVLGEGGLAGSSAPLAAVVALTPWPDAVVVVRIGAAIACLGALLALTAGVSRTALAMGREGDLPRFLAGVSNRHGTPRNAELVVTAVVVVLVLTVDLRSAIGFSSFGVLLYYLVANLSAFTQDRGDRLAPRAVAVLGAVGCVVLAAALPVASVVGGLIVVALGLLVRLVAVRVRARSGERSS</sequence>
<dbReference type="AlphaFoldDB" id="A0A2V1HSR8"/>
<keyword evidence="8" id="KW-1185">Reference proteome</keyword>
<dbReference type="PANTHER" id="PTHR42770">
    <property type="entry name" value="AMINO ACID TRANSPORTER-RELATED"/>
    <property type="match status" value="1"/>
</dbReference>
<evidence type="ECO:0000256" key="2">
    <source>
        <dbReference type="ARBA" id="ARBA00022475"/>
    </source>
</evidence>
<evidence type="ECO:0000256" key="4">
    <source>
        <dbReference type="ARBA" id="ARBA00022989"/>
    </source>
</evidence>
<dbReference type="InterPro" id="IPR002293">
    <property type="entry name" value="AA/rel_permease1"/>
</dbReference>
<feature type="transmembrane region" description="Helical" evidence="6">
    <location>
        <begin position="183"/>
        <end position="202"/>
    </location>
</feature>
<dbReference type="GO" id="GO:0022857">
    <property type="term" value="F:transmembrane transporter activity"/>
    <property type="evidence" value="ECO:0007669"/>
    <property type="project" value="InterPro"/>
</dbReference>
<comment type="caution">
    <text evidence="7">The sequence shown here is derived from an EMBL/GenBank/DDBJ whole genome shotgun (WGS) entry which is preliminary data.</text>
</comment>
<dbReference type="Proteomes" id="UP000244893">
    <property type="component" value="Unassembled WGS sequence"/>
</dbReference>
<reference evidence="7 8" key="1">
    <citation type="submission" date="2018-05" db="EMBL/GenBank/DDBJ databases">
        <title>Amnibacterium sp. M8JJ-5, whole genome shotgun sequence.</title>
        <authorList>
            <person name="Tuo L."/>
        </authorList>
    </citation>
    <scope>NUCLEOTIDE SEQUENCE [LARGE SCALE GENOMIC DNA]</scope>
    <source>
        <strain evidence="7 8">M8JJ-5</strain>
    </source>
</reference>
<protein>
    <submittedName>
        <fullName evidence="7">Amino acid permease</fullName>
    </submittedName>
</protein>
<evidence type="ECO:0000313" key="8">
    <source>
        <dbReference type="Proteomes" id="UP000244893"/>
    </source>
</evidence>
<dbReference type="InterPro" id="IPR050367">
    <property type="entry name" value="APC_superfamily"/>
</dbReference>
<feature type="transmembrane region" description="Helical" evidence="6">
    <location>
        <begin position="44"/>
        <end position="69"/>
    </location>
</feature>
<dbReference type="PIRSF" id="PIRSF006060">
    <property type="entry name" value="AA_transporter"/>
    <property type="match status" value="1"/>
</dbReference>
<dbReference type="Gene3D" id="1.20.1740.10">
    <property type="entry name" value="Amino acid/polyamine transporter I"/>
    <property type="match status" value="1"/>
</dbReference>
<dbReference type="GO" id="GO:0005886">
    <property type="term" value="C:plasma membrane"/>
    <property type="evidence" value="ECO:0007669"/>
    <property type="project" value="UniProtKB-SubCell"/>
</dbReference>
<gene>
    <name evidence="7" type="ORF">DDQ50_10080</name>
</gene>
<evidence type="ECO:0000256" key="3">
    <source>
        <dbReference type="ARBA" id="ARBA00022692"/>
    </source>
</evidence>
<evidence type="ECO:0000256" key="5">
    <source>
        <dbReference type="ARBA" id="ARBA00023136"/>
    </source>
</evidence>
<feature type="transmembrane region" description="Helical" evidence="6">
    <location>
        <begin position="90"/>
        <end position="113"/>
    </location>
</feature>
<dbReference type="PANTHER" id="PTHR42770:SF7">
    <property type="entry name" value="MEMBRANE PROTEIN"/>
    <property type="match status" value="1"/>
</dbReference>
<feature type="transmembrane region" description="Helical" evidence="6">
    <location>
        <begin position="222"/>
        <end position="245"/>
    </location>
</feature>
<evidence type="ECO:0000256" key="1">
    <source>
        <dbReference type="ARBA" id="ARBA00004651"/>
    </source>
</evidence>